<proteinExistence type="predicted"/>
<evidence type="ECO:0000313" key="2">
    <source>
        <dbReference type="EMBL" id="OWF40540.1"/>
    </source>
</evidence>
<dbReference type="Pfam" id="PF24536">
    <property type="entry name" value="NXPE4_C"/>
    <property type="match status" value="1"/>
</dbReference>
<accession>A0A210PVM2</accession>
<dbReference type="InterPro" id="IPR057106">
    <property type="entry name" value="NXPE4_C"/>
</dbReference>
<reference evidence="2 3" key="1">
    <citation type="journal article" date="2017" name="Nat. Ecol. Evol.">
        <title>Scallop genome provides insights into evolution of bilaterian karyotype and development.</title>
        <authorList>
            <person name="Wang S."/>
            <person name="Zhang J."/>
            <person name="Jiao W."/>
            <person name="Li J."/>
            <person name="Xun X."/>
            <person name="Sun Y."/>
            <person name="Guo X."/>
            <person name="Huan P."/>
            <person name="Dong B."/>
            <person name="Zhang L."/>
            <person name="Hu X."/>
            <person name="Sun X."/>
            <person name="Wang J."/>
            <person name="Zhao C."/>
            <person name="Wang Y."/>
            <person name="Wang D."/>
            <person name="Huang X."/>
            <person name="Wang R."/>
            <person name="Lv J."/>
            <person name="Li Y."/>
            <person name="Zhang Z."/>
            <person name="Liu B."/>
            <person name="Lu W."/>
            <person name="Hui Y."/>
            <person name="Liang J."/>
            <person name="Zhou Z."/>
            <person name="Hou R."/>
            <person name="Li X."/>
            <person name="Liu Y."/>
            <person name="Li H."/>
            <person name="Ning X."/>
            <person name="Lin Y."/>
            <person name="Zhao L."/>
            <person name="Xing Q."/>
            <person name="Dou J."/>
            <person name="Li Y."/>
            <person name="Mao J."/>
            <person name="Guo H."/>
            <person name="Dou H."/>
            <person name="Li T."/>
            <person name="Mu C."/>
            <person name="Jiang W."/>
            <person name="Fu Q."/>
            <person name="Fu X."/>
            <person name="Miao Y."/>
            <person name="Liu J."/>
            <person name="Yu Q."/>
            <person name="Li R."/>
            <person name="Liao H."/>
            <person name="Li X."/>
            <person name="Kong Y."/>
            <person name="Jiang Z."/>
            <person name="Chourrout D."/>
            <person name="Li R."/>
            <person name="Bao Z."/>
        </authorList>
    </citation>
    <scope>NUCLEOTIDE SEQUENCE [LARGE SCALE GENOMIC DNA]</scope>
    <source>
        <strain evidence="2 3">PY_sf001</strain>
    </source>
</reference>
<comment type="caution">
    <text evidence="2">The sequence shown here is derived from an EMBL/GenBank/DDBJ whole genome shotgun (WGS) entry which is preliminary data.</text>
</comment>
<keyword evidence="3" id="KW-1185">Reference proteome</keyword>
<gene>
    <name evidence="2" type="ORF">KP79_PYT25094</name>
</gene>
<organism evidence="2 3">
    <name type="scientific">Mizuhopecten yessoensis</name>
    <name type="common">Japanese scallop</name>
    <name type="synonym">Patinopecten yessoensis</name>
    <dbReference type="NCBI Taxonomy" id="6573"/>
    <lineage>
        <taxon>Eukaryota</taxon>
        <taxon>Metazoa</taxon>
        <taxon>Spiralia</taxon>
        <taxon>Lophotrochozoa</taxon>
        <taxon>Mollusca</taxon>
        <taxon>Bivalvia</taxon>
        <taxon>Autobranchia</taxon>
        <taxon>Pteriomorphia</taxon>
        <taxon>Pectinida</taxon>
        <taxon>Pectinoidea</taxon>
        <taxon>Pectinidae</taxon>
        <taxon>Mizuhopecten</taxon>
    </lineage>
</organism>
<evidence type="ECO:0000313" key="3">
    <source>
        <dbReference type="Proteomes" id="UP000242188"/>
    </source>
</evidence>
<protein>
    <recommendedName>
        <fullName evidence="1">NXPE C-terminal domain-containing protein</fullName>
    </recommendedName>
</protein>
<dbReference type="EMBL" id="NEDP02005460">
    <property type="protein sequence ID" value="OWF40540.1"/>
    <property type="molecule type" value="Genomic_DNA"/>
</dbReference>
<dbReference type="AlphaFoldDB" id="A0A210PVM2"/>
<evidence type="ECO:0000259" key="1">
    <source>
        <dbReference type="Pfam" id="PF24536"/>
    </source>
</evidence>
<dbReference type="PANTHER" id="PTHR16165">
    <property type="entry name" value="NXPE FAMILY MEMBER"/>
    <property type="match status" value="1"/>
</dbReference>
<feature type="domain" description="NXPE C-terminal" evidence="1">
    <location>
        <begin position="15"/>
        <end position="131"/>
    </location>
</feature>
<name>A0A210PVM2_MIZYE</name>
<dbReference type="PANTHER" id="PTHR16165:SF5">
    <property type="entry name" value="NXPE FAMILY MEMBER 3"/>
    <property type="match status" value="1"/>
</dbReference>
<dbReference type="Proteomes" id="UP000242188">
    <property type="component" value="Unassembled WGS sequence"/>
</dbReference>
<sequence length="131" mass="15338">MAKYCTAGFLYRGVYHNLICRPTIYQSRENYRTCLKERPVFSIGDSTTTRQWFFRLSKSLQIKYSEGFTNNKAWQRFAHAYNTTLDLDVEWQPHELPFHGSPGSDRTNVKSVAYRLNRIPGNSSAIVIIHW</sequence>